<dbReference type="EMBL" id="AP026867">
    <property type="protein sequence ID" value="BDS11602.1"/>
    <property type="molecule type" value="Genomic_DNA"/>
</dbReference>
<evidence type="ECO:0000256" key="2">
    <source>
        <dbReference type="SAM" id="Phobius"/>
    </source>
</evidence>
<dbReference type="Pfam" id="PF03061">
    <property type="entry name" value="4HBT"/>
    <property type="match status" value="1"/>
</dbReference>
<keyword evidence="2" id="KW-0812">Transmembrane</keyword>
<dbReference type="InterPro" id="IPR006683">
    <property type="entry name" value="Thioestr_dom"/>
</dbReference>
<dbReference type="SUPFAM" id="SSF54637">
    <property type="entry name" value="Thioesterase/thiol ester dehydrase-isomerase"/>
    <property type="match status" value="1"/>
</dbReference>
<protein>
    <submittedName>
        <fullName evidence="4">PaaI family thioesterase</fullName>
    </submittedName>
</protein>
<keyword evidence="5" id="KW-1185">Reference proteome</keyword>
<dbReference type="InterPro" id="IPR003736">
    <property type="entry name" value="PAAI_dom"/>
</dbReference>
<keyword evidence="2" id="KW-0472">Membrane</keyword>
<dbReference type="NCBIfam" id="TIGR00369">
    <property type="entry name" value="unchar_dom_1"/>
    <property type="match status" value="1"/>
</dbReference>
<evidence type="ECO:0000256" key="1">
    <source>
        <dbReference type="ARBA" id="ARBA00022801"/>
    </source>
</evidence>
<gene>
    <name evidence="4" type="ORF">AsAng_0023160</name>
</gene>
<accession>A0A915YEK1</accession>
<evidence type="ECO:0000313" key="4">
    <source>
        <dbReference type="EMBL" id="BDS11602.1"/>
    </source>
</evidence>
<dbReference type="CDD" id="cd03443">
    <property type="entry name" value="PaaI_thioesterase"/>
    <property type="match status" value="1"/>
</dbReference>
<feature type="domain" description="Thioesterase" evidence="3">
    <location>
        <begin position="92"/>
        <end position="166"/>
    </location>
</feature>
<evidence type="ECO:0000313" key="5">
    <source>
        <dbReference type="Proteomes" id="UP001060919"/>
    </source>
</evidence>
<evidence type="ECO:0000259" key="3">
    <source>
        <dbReference type="Pfam" id="PF03061"/>
    </source>
</evidence>
<dbReference type="Proteomes" id="UP001060919">
    <property type="component" value="Chromosome"/>
</dbReference>
<proteinExistence type="predicted"/>
<dbReference type="Gene3D" id="3.10.129.10">
    <property type="entry name" value="Hotdog Thioesterase"/>
    <property type="match status" value="1"/>
</dbReference>
<reference evidence="4" key="1">
    <citation type="submission" date="2022-09" db="EMBL/GenBank/DDBJ databases">
        <title>Aureispira anguillicida sp. nov., isolated from Leptocephalus of Japanese eel Anguilla japonica.</title>
        <authorList>
            <person name="Yuasa K."/>
            <person name="Mekata T."/>
            <person name="Ikunari K."/>
        </authorList>
    </citation>
    <scope>NUCLEOTIDE SEQUENCE</scope>
    <source>
        <strain evidence="4">EL160426</strain>
    </source>
</reference>
<name>A0A915YEK1_9BACT</name>
<keyword evidence="1" id="KW-0378">Hydrolase</keyword>
<organism evidence="4 5">
    <name type="scientific">Aureispira anguillae</name>
    <dbReference type="NCBI Taxonomy" id="2864201"/>
    <lineage>
        <taxon>Bacteria</taxon>
        <taxon>Pseudomonadati</taxon>
        <taxon>Bacteroidota</taxon>
        <taxon>Saprospiria</taxon>
        <taxon>Saprospirales</taxon>
        <taxon>Saprospiraceae</taxon>
        <taxon>Aureispira</taxon>
    </lineage>
</organism>
<dbReference type="GO" id="GO:0016289">
    <property type="term" value="F:acyl-CoA hydrolase activity"/>
    <property type="evidence" value="ECO:0007669"/>
    <property type="project" value="UniProtKB-ARBA"/>
</dbReference>
<dbReference type="KEGG" id="aup:AsAng_0023160"/>
<feature type="transmembrane region" description="Helical" evidence="2">
    <location>
        <begin position="12"/>
        <end position="32"/>
    </location>
</feature>
<dbReference type="InterPro" id="IPR029069">
    <property type="entry name" value="HotDog_dom_sf"/>
</dbReference>
<dbReference type="AlphaFoldDB" id="A0A915YEK1"/>
<sequence length="188" mass="21473">MKVKVVNLLKWRLYWIEVFVKFLFLLAMLILLPKLTTMTRTTAETHYRKLERMYLDGANINSSFYETTSLNIKKESAIITLEVSPKYFHALGAMHGSVYFKVLDDAAFFAVNSIVMDAFVLTTNYNINIVRPISKGLIKAVGTVKFASRNLWIAESTLFDEKERVIAFGTGHFAKSRVALTEEIGYKL</sequence>
<keyword evidence="2" id="KW-1133">Transmembrane helix</keyword>